<keyword evidence="4" id="KW-1185">Reference proteome</keyword>
<dbReference type="OrthoDB" id="181at10239"/>
<evidence type="ECO:0000313" key="3">
    <source>
        <dbReference type="EMBL" id="AKI28731.1"/>
    </source>
</evidence>
<dbReference type="EMBL" id="KR537871">
    <property type="protein sequence ID" value="AKI28731.1"/>
    <property type="molecule type" value="Genomic_DNA"/>
</dbReference>
<dbReference type="KEGG" id="vg:26645368"/>
<accession>A0A0M3WLT5</accession>
<feature type="region of interest" description="Disordered" evidence="1">
    <location>
        <begin position="299"/>
        <end position="320"/>
    </location>
</feature>
<protein>
    <submittedName>
        <fullName evidence="3">Replicative primase helicase</fullName>
    </submittedName>
</protein>
<reference evidence="3 4" key="1">
    <citation type="journal article" date="2015" name="BMC Genomics">
        <title>The isolation and characterization of two Stenotrophomonas maltophilia bacteriophages capable of cross-taxonomic order infectivity.</title>
        <authorList>
            <person name="Peters D.L."/>
            <person name="Lynch K.H."/>
            <person name="Stothard P."/>
            <person name="Dennis J.J."/>
        </authorList>
    </citation>
    <scope>NUCLEOTIDE SEQUENCE [LARGE SCALE GENOMIC DNA]</scope>
</reference>
<organism evidence="3 4">
    <name type="scientific">Stenotrophomonas phage vB_SmaS-DLP_2</name>
    <dbReference type="NCBI Taxonomy" id="1642663"/>
    <lineage>
        <taxon>Viruses</taxon>
        <taxon>Duplodnaviria</taxon>
        <taxon>Heunggongvirae</taxon>
        <taxon>Uroviricota</taxon>
        <taxon>Caudoviricetes</taxon>
        <taxon>Jondennisvirinae</taxon>
        <taxon>Septimatrevirus</taxon>
        <taxon>Septimatrevirus DLP2</taxon>
    </lineage>
</organism>
<dbReference type="RefSeq" id="YP_009219195.1">
    <property type="nucleotide sequence ID" value="NC_029019.1"/>
</dbReference>
<keyword evidence="3" id="KW-0067">ATP-binding</keyword>
<evidence type="ECO:0000313" key="4">
    <source>
        <dbReference type="Proteomes" id="UP000203215"/>
    </source>
</evidence>
<dbReference type="InterPro" id="IPR054468">
    <property type="entry name" value="NrSPol-like_HBD"/>
</dbReference>
<keyword evidence="3" id="KW-0378">Hydrolase</keyword>
<keyword evidence="3" id="KW-0347">Helicase</keyword>
<name>A0A0M3WLT5_9CAUD</name>
<feature type="domain" description="NrS-1 polymerase-like HBD" evidence="2">
    <location>
        <begin position="219"/>
        <end position="264"/>
    </location>
</feature>
<keyword evidence="3" id="KW-0547">Nucleotide-binding</keyword>
<dbReference type="GO" id="GO:0004386">
    <property type="term" value="F:helicase activity"/>
    <property type="evidence" value="ECO:0007669"/>
    <property type="project" value="UniProtKB-KW"/>
</dbReference>
<proteinExistence type="predicted"/>
<evidence type="ECO:0000256" key="1">
    <source>
        <dbReference type="SAM" id="MobiDB-lite"/>
    </source>
</evidence>
<evidence type="ECO:0000259" key="2">
    <source>
        <dbReference type="Pfam" id="PF22763"/>
    </source>
</evidence>
<dbReference type="Proteomes" id="UP000203215">
    <property type="component" value="Segment"/>
</dbReference>
<dbReference type="Pfam" id="PF22763">
    <property type="entry name" value="NrS1-1_pol-like_HBD"/>
    <property type="match status" value="1"/>
</dbReference>
<dbReference type="GeneID" id="26645368"/>
<sequence length="773" mass="84549">MDFNNIPHEMRIYPQWVVWRYEDTDSKKPTKVPYSAKTGHLASVTDPNTWAGFDECVNAMSSGWYAGIGFVLTENDPYSFIDLDDTKGDQTALDRQIKIFNEFNSYAERSPSGSGLHIIVKGAIPSGRRRSFIEVYSSLRYMTMTGDVYRNAPINDCNELLNILWGQMGQGSVAVAHYAGLAEAKETDEQVYNRAVAAANGDKFAELYAGKWEGMYASQSEADFALVDIIAFYTQNRAQISRMFRASGLGQRDKAKRDDYVSYMLNKCFDRMLPPVDVDGLRNKLDEAIAKKEAADRAAALSQNSEATPHPKGPAPNLNEASKVYSVPPGLVGEIAQYIYAQAPRPVPEIALAGALGLVAGIVGRAYNISGTGLNQYVLLLAPTGTGKEAIASGIDKLMAQAIRTVPAASDFIGPGEIASAQAIIKYMSRGPTSFVSLVGEFGIYLQQMASVNAPPHLTGLRRFLLDAYNKSGEGKVLRPSIYSDKDKNTTAVLSPSFTLLGESTPEKFYEGLHEGLISEGLLPRFTMIEYHGERPALNPGHLSAQPSFELIDRLSTLCAHALMLNSQHKAIHVQTDATARELFQQFDAHCDANINTSDREVRRHLWNRAHVKALKLAGIIAVGCNPYDPTITADVASWAINLVVADVRNLLARFDAGEIGIDNDETKQLAKVIATVKDFVVSPWPDVAKYAGEGMSNLYSNRIVPYSYVQRRLAAVAVFRKDRIGASGAIKRALKTLCERGDLQEVSRATLAKDYGTSAVAYMVAHPGVFGL</sequence>